<comment type="caution">
    <text evidence="2">The sequence shown here is derived from an EMBL/GenBank/DDBJ whole genome shotgun (WGS) entry which is preliminary data.</text>
</comment>
<feature type="domain" description="Fido" evidence="1">
    <location>
        <begin position="144"/>
        <end position="291"/>
    </location>
</feature>
<keyword evidence="3" id="KW-1185">Reference proteome</keyword>
<dbReference type="InterPro" id="IPR003812">
    <property type="entry name" value="Fido"/>
</dbReference>
<dbReference type="PANTHER" id="PTHR13504:SF38">
    <property type="entry name" value="FIDO DOMAIN-CONTAINING PROTEIN"/>
    <property type="match status" value="1"/>
</dbReference>
<dbReference type="Gene3D" id="1.10.10.10">
    <property type="entry name" value="Winged helix-like DNA-binding domain superfamily/Winged helix DNA-binding domain"/>
    <property type="match status" value="1"/>
</dbReference>
<evidence type="ECO:0000313" key="3">
    <source>
        <dbReference type="Proteomes" id="UP001501074"/>
    </source>
</evidence>
<name>A0ABP6Z095_9ACTN</name>
<accession>A0ABP6Z095</accession>
<dbReference type="Proteomes" id="UP001501074">
    <property type="component" value="Unassembled WGS sequence"/>
</dbReference>
<protein>
    <submittedName>
        <fullName evidence="2">Fic family protein</fullName>
    </submittedName>
</protein>
<evidence type="ECO:0000313" key="2">
    <source>
        <dbReference type="EMBL" id="GAA3594223.1"/>
    </source>
</evidence>
<dbReference type="Gene3D" id="1.10.3290.10">
    <property type="entry name" value="Fido-like domain"/>
    <property type="match status" value="1"/>
</dbReference>
<dbReference type="InterPro" id="IPR036597">
    <property type="entry name" value="Fido-like_dom_sf"/>
</dbReference>
<sequence length="400" mass="43102">MVQGFEIHYEEYRWESDPDAPPTSRRARMAARGPYRAAIPATVAERAFSVSGPVEAGASDALSEIVRFDGELSAGILGQDDEFTPLAAVLLRTESASSSQIENVTAGAKALAMATLQEKSDPNAQLVAANVEAMQRSVAMADELTEQTVLDAHEALLRGQDHAHPGRFRPAQVWIGGSSSSPHTATFVPPHHERVRAAMADLMDFCRRTDVPVLTQAAIAHAQFETIHPFADGNGRTGRVLVHVLLKRAGATRRLTVPVSAGLLVDTESYFAALTAYRAGDPEPIVERFSEAAFAAVGNGRVLHRALLDRFAEWEGRLTARRGAAVWRVLALLVRQPAITVKFVQEQVGVSAPAAQNAVDQLVGAGVISPVSANRRNRVWLADEVITALDEFADRAGRRG</sequence>
<dbReference type="InterPro" id="IPR040198">
    <property type="entry name" value="Fido_containing"/>
</dbReference>
<gene>
    <name evidence="2" type="ORF">GCM10022223_06570</name>
</gene>
<dbReference type="PANTHER" id="PTHR13504">
    <property type="entry name" value="FIDO DOMAIN-CONTAINING PROTEIN DDB_G0283145"/>
    <property type="match status" value="1"/>
</dbReference>
<dbReference type="EMBL" id="BAAAZO010000001">
    <property type="protein sequence ID" value="GAA3594223.1"/>
    <property type="molecule type" value="Genomic_DNA"/>
</dbReference>
<dbReference type="InterPro" id="IPR036388">
    <property type="entry name" value="WH-like_DNA-bd_sf"/>
</dbReference>
<dbReference type="SUPFAM" id="SSF140931">
    <property type="entry name" value="Fic-like"/>
    <property type="match status" value="1"/>
</dbReference>
<dbReference type="PROSITE" id="PS51459">
    <property type="entry name" value="FIDO"/>
    <property type="match status" value="1"/>
</dbReference>
<organism evidence="2 3">
    <name type="scientific">Kineosporia mesophila</name>
    <dbReference type="NCBI Taxonomy" id="566012"/>
    <lineage>
        <taxon>Bacteria</taxon>
        <taxon>Bacillati</taxon>
        <taxon>Actinomycetota</taxon>
        <taxon>Actinomycetes</taxon>
        <taxon>Kineosporiales</taxon>
        <taxon>Kineosporiaceae</taxon>
        <taxon>Kineosporia</taxon>
    </lineage>
</organism>
<proteinExistence type="predicted"/>
<reference evidence="3" key="1">
    <citation type="journal article" date="2019" name="Int. J. Syst. Evol. Microbiol.">
        <title>The Global Catalogue of Microorganisms (GCM) 10K type strain sequencing project: providing services to taxonomists for standard genome sequencing and annotation.</title>
        <authorList>
            <consortium name="The Broad Institute Genomics Platform"/>
            <consortium name="The Broad Institute Genome Sequencing Center for Infectious Disease"/>
            <person name="Wu L."/>
            <person name="Ma J."/>
        </authorList>
    </citation>
    <scope>NUCLEOTIDE SEQUENCE [LARGE SCALE GENOMIC DNA]</scope>
    <source>
        <strain evidence="3">JCM 16902</strain>
    </source>
</reference>
<dbReference type="SUPFAM" id="SSF46785">
    <property type="entry name" value="Winged helix' DNA-binding domain"/>
    <property type="match status" value="1"/>
</dbReference>
<dbReference type="Pfam" id="PF02661">
    <property type="entry name" value="Fic"/>
    <property type="match status" value="1"/>
</dbReference>
<evidence type="ECO:0000259" key="1">
    <source>
        <dbReference type="PROSITE" id="PS51459"/>
    </source>
</evidence>
<dbReference type="InterPro" id="IPR036390">
    <property type="entry name" value="WH_DNA-bd_sf"/>
</dbReference>